<keyword evidence="13" id="KW-0675">Receptor</keyword>
<name>A0A2D1GMN6_9CAUD</name>
<evidence type="ECO:0000256" key="10">
    <source>
        <dbReference type="SAM" id="MobiDB-lite"/>
    </source>
</evidence>
<evidence type="ECO:0000259" key="12">
    <source>
        <dbReference type="Pfam" id="PF21721"/>
    </source>
</evidence>
<comment type="subcellular location">
    <subcellularLocation>
        <location evidence="1">Virion</location>
    </subcellularLocation>
</comment>
<keyword evidence="5" id="KW-0946">Virion</keyword>
<keyword evidence="4" id="KW-1161">Viral attachment to host cell</keyword>
<keyword evidence="14" id="KW-1185">Reference proteome</keyword>
<evidence type="ECO:0000313" key="13">
    <source>
        <dbReference type="EMBL" id="ATN93218.1"/>
    </source>
</evidence>
<evidence type="ECO:0000256" key="9">
    <source>
        <dbReference type="ARBA" id="ARBA00035730"/>
    </source>
</evidence>
<gene>
    <name evidence="13" type="ORF">CPT_Melville_255</name>
</gene>
<reference evidence="14" key="1">
    <citation type="submission" date="2017-09" db="EMBL/GenBank/DDBJ databases">
        <title>The complete genome of Salmonella phage Melville.</title>
        <authorList>
            <person name="Zhang K."/>
            <person name="Xie Y."/>
            <person name="Liu M."/>
            <person name="Gill J."/>
        </authorList>
    </citation>
    <scope>NUCLEOTIDE SEQUENCE [LARGE SCALE GENOMIC DNA]</scope>
</reference>
<dbReference type="Proteomes" id="UP000231463">
    <property type="component" value="Segment"/>
</dbReference>
<dbReference type="GO" id="GO:0098015">
    <property type="term" value="C:virus tail"/>
    <property type="evidence" value="ECO:0007669"/>
    <property type="project" value="UniProtKB-KW"/>
</dbReference>
<accession>A0A2D1GMN6</accession>
<feature type="domain" description="Receptor-recognising protein Gp38" evidence="11">
    <location>
        <begin position="48"/>
        <end position="251"/>
    </location>
</feature>
<dbReference type="InterPro" id="IPR007932">
    <property type="entry name" value="Receptor-recog_Gp38"/>
</dbReference>
<keyword evidence="3" id="KW-1227">Viral tail protein</keyword>
<evidence type="ECO:0000256" key="6">
    <source>
        <dbReference type="ARBA" id="ARBA00023296"/>
    </source>
</evidence>
<evidence type="ECO:0000256" key="1">
    <source>
        <dbReference type="ARBA" id="ARBA00004328"/>
    </source>
</evidence>
<evidence type="ECO:0000256" key="2">
    <source>
        <dbReference type="ARBA" id="ARBA00022581"/>
    </source>
</evidence>
<evidence type="ECO:0000256" key="3">
    <source>
        <dbReference type="ARBA" id="ARBA00022732"/>
    </source>
</evidence>
<evidence type="ECO:0000256" key="4">
    <source>
        <dbReference type="ARBA" id="ARBA00022804"/>
    </source>
</evidence>
<feature type="region of interest" description="Disordered" evidence="10">
    <location>
        <begin position="211"/>
        <end position="230"/>
    </location>
</feature>
<dbReference type="GO" id="GO:0098671">
    <property type="term" value="P:adhesion receptor-mediated virion attachment to host cell"/>
    <property type="evidence" value="ECO:0007669"/>
    <property type="project" value="UniProtKB-ARBA"/>
</dbReference>
<evidence type="ECO:0000313" key="14">
    <source>
        <dbReference type="Proteomes" id="UP000231463"/>
    </source>
</evidence>
<dbReference type="Pfam" id="PF05268">
    <property type="entry name" value="GP38"/>
    <property type="match status" value="1"/>
</dbReference>
<dbReference type="GO" id="GO:0046718">
    <property type="term" value="P:symbiont entry into host cell"/>
    <property type="evidence" value="ECO:0007669"/>
    <property type="project" value="UniProtKB-KW"/>
</dbReference>
<organism evidence="13 14">
    <name type="scientific">Salmonella phage Melville</name>
    <dbReference type="NCBI Taxonomy" id="2041413"/>
    <lineage>
        <taxon>Viruses</taxon>
        <taxon>Duplodnaviria</taxon>
        <taxon>Heunggongvirae</taxon>
        <taxon>Uroviricota</taxon>
        <taxon>Caudoviricetes</taxon>
        <taxon>Pantevenvirales</taxon>
        <taxon>Straboviridae</taxon>
        <taxon>Tevenvirinae</taxon>
        <taxon>Gelderlandvirus</taxon>
        <taxon>Gelderlandvirus melville</taxon>
    </lineage>
</organism>
<evidence type="ECO:0000259" key="11">
    <source>
        <dbReference type="Pfam" id="PF05268"/>
    </source>
</evidence>
<evidence type="ECO:0000256" key="5">
    <source>
        <dbReference type="ARBA" id="ARBA00022844"/>
    </source>
</evidence>
<keyword evidence="2" id="KW-0945">Host-virus interaction</keyword>
<evidence type="ECO:0000256" key="7">
    <source>
        <dbReference type="ARBA" id="ARBA00035690"/>
    </source>
</evidence>
<sequence length="251" mass="25261">MAVVGIPGNIGSSAKAETGQAWMSAAAVQLRLPGSAVWMSQFAGRSKEEIWEWGGENHSFNKDWLIGELRNRGGTPVVINIRAHQVSYTPGAPLFEFPGDLPNAYITLNIYADIYGRGGTGGVAYLGGNPGGDCIHNWIGNRLRINNQGWICGGGGGGGGFRVGHTEAGGGGGRPLGAGGVSSLNLNGDNATLGAPGRGYQLGTGYAGNGGDVGNPGSASSEGAGGGAAGRAVVGTSPQWINVGNIAGSWL</sequence>
<evidence type="ECO:0000256" key="8">
    <source>
        <dbReference type="ARBA" id="ARBA00035721"/>
    </source>
</evidence>
<keyword evidence="6" id="KW-1160">Virus entry into host cell</keyword>
<protein>
    <recommendedName>
        <fullName evidence="7">Receptor-recognizing protein gp38</fullName>
    </recommendedName>
    <alternativeName>
        <fullName evidence="8">Gene product 38</fullName>
    </alternativeName>
    <alternativeName>
        <fullName evidence="9">Long tail fiber adhesin</fullName>
    </alternativeName>
</protein>
<proteinExistence type="predicted"/>
<dbReference type="InterPro" id="IPR048291">
    <property type="entry name" value="Gp38_N"/>
</dbReference>
<dbReference type="Pfam" id="PF21721">
    <property type="entry name" value="Gp38_N"/>
    <property type="match status" value="1"/>
</dbReference>
<dbReference type="EMBL" id="MF957259">
    <property type="protein sequence ID" value="ATN93218.1"/>
    <property type="molecule type" value="Genomic_DNA"/>
</dbReference>
<feature type="domain" description="Phage tail fibre adhesin Gp38 N-terminal" evidence="12">
    <location>
        <begin position="1"/>
        <end position="43"/>
    </location>
</feature>